<evidence type="ECO:0000313" key="8">
    <source>
        <dbReference type="EMBL" id="CEA01556.1"/>
    </source>
</evidence>
<dbReference type="Pfam" id="PF03601">
    <property type="entry name" value="Cons_hypoth698"/>
    <property type="match status" value="1"/>
</dbReference>
<feature type="transmembrane region" description="Helical" evidence="7">
    <location>
        <begin position="218"/>
        <end position="236"/>
    </location>
</feature>
<keyword evidence="6 7" id="KW-0472">Membrane</keyword>
<feature type="transmembrane region" description="Helical" evidence="7">
    <location>
        <begin position="308"/>
        <end position="327"/>
    </location>
</feature>
<dbReference type="PANTHER" id="PTHR30106">
    <property type="entry name" value="INNER MEMBRANE PROTEIN YEIH-RELATED"/>
    <property type="match status" value="1"/>
</dbReference>
<dbReference type="OrthoDB" id="9811391at2"/>
<organism evidence="8 9">
    <name type="scientific">Jeotgalicoccus saudimassiliensis</name>
    <dbReference type="NCBI Taxonomy" id="1461582"/>
    <lineage>
        <taxon>Bacteria</taxon>
        <taxon>Bacillati</taxon>
        <taxon>Bacillota</taxon>
        <taxon>Bacilli</taxon>
        <taxon>Bacillales</taxon>
        <taxon>Staphylococcaceae</taxon>
        <taxon>Jeotgalicoccus</taxon>
    </lineage>
</organism>
<dbReference type="PANTHER" id="PTHR30106:SF2">
    <property type="entry name" value="UPF0324 INNER MEMBRANE PROTEIN YEIH"/>
    <property type="match status" value="1"/>
</dbReference>
<dbReference type="STRING" id="1461582.BN1048_01411"/>
<evidence type="ECO:0000313" key="9">
    <source>
        <dbReference type="Proteomes" id="UP000044136"/>
    </source>
</evidence>
<dbReference type="eggNOG" id="COG2855">
    <property type="taxonomic scope" value="Bacteria"/>
</dbReference>
<dbReference type="EMBL" id="CCSE01000001">
    <property type="protein sequence ID" value="CEA01556.1"/>
    <property type="molecule type" value="Genomic_DNA"/>
</dbReference>
<dbReference type="HOGENOM" id="CLU_033541_0_1_9"/>
<evidence type="ECO:0000256" key="1">
    <source>
        <dbReference type="ARBA" id="ARBA00004651"/>
    </source>
</evidence>
<evidence type="ECO:0000256" key="3">
    <source>
        <dbReference type="ARBA" id="ARBA00022475"/>
    </source>
</evidence>
<gene>
    <name evidence="8" type="ORF">BN1048_01411</name>
</gene>
<keyword evidence="3" id="KW-1003">Cell membrane</keyword>
<evidence type="ECO:0000256" key="7">
    <source>
        <dbReference type="SAM" id="Phobius"/>
    </source>
</evidence>
<keyword evidence="5 7" id="KW-1133">Transmembrane helix</keyword>
<keyword evidence="9" id="KW-1185">Reference proteome</keyword>
<feature type="transmembrane region" description="Helical" evidence="7">
    <location>
        <begin position="32"/>
        <end position="49"/>
    </location>
</feature>
<dbReference type="Proteomes" id="UP000044136">
    <property type="component" value="Unassembled WGS sequence"/>
</dbReference>
<feature type="transmembrane region" description="Helical" evidence="7">
    <location>
        <begin position="156"/>
        <end position="177"/>
    </location>
</feature>
<comment type="similarity">
    <text evidence="2">Belongs to the UPF0324 family.</text>
</comment>
<feature type="transmembrane region" description="Helical" evidence="7">
    <location>
        <begin position="248"/>
        <end position="272"/>
    </location>
</feature>
<protein>
    <recommendedName>
        <fullName evidence="10">Sulfate exporter family transporter</fullName>
    </recommendedName>
</protein>
<sequence length="329" mass="35494">MTNKYLNRPFISGILFTLIIALLSILLTMLPVLSSVGALAVALLIGVIYRQTLGYPEPLRTGITFSAKKLLRFAIVLYGFKLNLQLILNDGWVMILLGTGVILFSFAMMHLLNKYFKTNSSIMFLMAAGTGICGAAAISAVSSITKAKEEDTAISIGLISVVGTVFALSYTFIGPLFGMNDVTYGIWSGLSLHEIAQVVLAGGSAGDDGMAMALLAKLSRVFLLIPVSFMIMYFVSRKQDRKAEGKVDVPYFLFFFVLVAVINTFITIPAGLSSAIDQLTTLLMVMAMVGLGLSVPLQSIREKALKPLYALVITSVLLSIITFYIAAVI</sequence>
<dbReference type="AlphaFoldDB" id="A0A078MA52"/>
<evidence type="ECO:0000256" key="6">
    <source>
        <dbReference type="ARBA" id="ARBA00023136"/>
    </source>
</evidence>
<proteinExistence type="inferred from homology"/>
<evidence type="ECO:0000256" key="2">
    <source>
        <dbReference type="ARBA" id="ARBA00007977"/>
    </source>
</evidence>
<name>A0A078MA52_9STAP</name>
<evidence type="ECO:0000256" key="5">
    <source>
        <dbReference type="ARBA" id="ARBA00022989"/>
    </source>
</evidence>
<accession>A0A078MA52</accession>
<keyword evidence="4 7" id="KW-0812">Transmembrane</keyword>
<dbReference type="GO" id="GO:0005886">
    <property type="term" value="C:plasma membrane"/>
    <property type="evidence" value="ECO:0007669"/>
    <property type="project" value="UniProtKB-SubCell"/>
</dbReference>
<feature type="transmembrane region" description="Helical" evidence="7">
    <location>
        <begin position="124"/>
        <end position="144"/>
    </location>
</feature>
<comment type="subcellular location">
    <subcellularLocation>
        <location evidence="1">Cell membrane</location>
        <topology evidence="1">Multi-pass membrane protein</topology>
    </subcellularLocation>
</comment>
<evidence type="ECO:0008006" key="10">
    <source>
        <dbReference type="Google" id="ProtNLM"/>
    </source>
</evidence>
<feature type="transmembrane region" description="Helical" evidence="7">
    <location>
        <begin position="9"/>
        <end position="26"/>
    </location>
</feature>
<reference evidence="8 9" key="1">
    <citation type="submission" date="2014-07" db="EMBL/GenBank/DDBJ databases">
        <authorList>
            <person name="Urmite Genomes Urmite Genomes"/>
        </authorList>
    </citation>
    <scope>NUCLEOTIDE SEQUENCE [LARGE SCALE GENOMIC DNA]</scope>
    <source>
        <strain evidence="8 9">13MG44_air</strain>
    </source>
</reference>
<feature type="transmembrane region" description="Helical" evidence="7">
    <location>
        <begin position="94"/>
        <end position="112"/>
    </location>
</feature>
<dbReference type="InterPro" id="IPR018383">
    <property type="entry name" value="UPF0324_pro"/>
</dbReference>
<feature type="transmembrane region" description="Helical" evidence="7">
    <location>
        <begin position="278"/>
        <end position="296"/>
    </location>
</feature>
<dbReference type="RefSeq" id="WP_035809783.1">
    <property type="nucleotide sequence ID" value="NZ_CCSE01000001.1"/>
</dbReference>
<evidence type="ECO:0000256" key="4">
    <source>
        <dbReference type="ARBA" id="ARBA00022692"/>
    </source>
</evidence>